<feature type="compositionally biased region" description="Low complexity" evidence="1">
    <location>
        <begin position="189"/>
        <end position="270"/>
    </location>
</feature>
<protein>
    <submittedName>
        <fullName evidence="2">Uncharacterized protein</fullName>
    </submittedName>
</protein>
<organism evidence="2">
    <name type="scientific">uncultured Caudovirales phage</name>
    <dbReference type="NCBI Taxonomy" id="2100421"/>
    <lineage>
        <taxon>Viruses</taxon>
        <taxon>Duplodnaviria</taxon>
        <taxon>Heunggongvirae</taxon>
        <taxon>Uroviricota</taxon>
        <taxon>Caudoviricetes</taxon>
        <taxon>Peduoviridae</taxon>
        <taxon>Maltschvirus</taxon>
        <taxon>Maltschvirus maltsch</taxon>
    </lineage>
</organism>
<feature type="compositionally biased region" description="Low complexity" evidence="1">
    <location>
        <begin position="130"/>
        <end position="182"/>
    </location>
</feature>
<evidence type="ECO:0000313" key="2">
    <source>
        <dbReference type="EMBL" id="CAB4155471.1"/>
    </source>
</evidence>
<feature type="region of interest" description="Disordered" evidence="1">
    <location>
        <begin position="130"/>
        <end position="270"/>
    </location>
</feature>
<dbReference type="EMBL" id="LR796641">
    <property type="protein sequence ID" value="CAB4155471.1"/>
    <property type="molecule type" value="Genomic_DNA"/>
</dbReference>
<sequence>MIALTGAVLLLFAVRPVNAQNLVVTQPTDFWFNYENPTTFTARTYEVSNHPSDPQLWLYNSEGSLIVTNDDWYGLQSFIQIQVEPGWYRLRAGVCCGQPDVWGPNSNWNLDYELEIDGVVNTPTTTTIQETTTTEEMWTTTSSTSPINEPSTTPLPTLLTTTVPEPTSTTTSTTTTTTSTTLAPPPLTTLPAVSTTSLPSTTSSSTSSTSPPTTNNPTTTATQPPRNSTTTSTVTATTVTITPTTTAIPTTATPSSLQNPTTTSTLPPTLPETVAESITALQQDATPEQVTAAIQEIADNLDTLTTEQLDEIALVVSNAPPEVKKKFESEINIFGGGLDNYVPVGSTVDVGERRTLVVIGAVLTAMPVIAPRRK</sequence>
<proteinExistence type="predicted"/>
<reference evidence="2" key="1">
    <citation type="submission" date="2020-04" db="EMBL/GenBank/DDBJ databases">
        <authorList>
            <person name="Chiriac C."/>
            <person name="Salcher M."/>
            <person name="Ghai R."/>
            <person name="Kavagutti S V."/>
        </authorList>
    </citation>
    <scope>NUCLEOTIDE SEQUENCE</scope>
</reference>
<accession>A0A6J5ND58</accession>
<gene>
    <name evidence="2" type="ORF">UFOVP668_2</name>
</gene>
<name>A0A6J5ND58_9CAUD</name>
<evidence type="ECO:0000256" key="1">
    <source>
        <dbReference type="SAM" id="MobiDB-lite"/>
    </source>
</evidence>